<proteinExistence type="predicted"/>
<accession>A0A4V2UJZ5</accession>
<dbReference type="PANTHER" id="PTHR10579">
    <property type="entry name" value="CALCIUM-ACTIVATED CHLORIDE CHANNEL REGULATOR"/>
    <property type="match status" value="1"/>
</dbReference>
<dbReference type="RefSeq" id="WP_132700801.1">
    <property type="nucleotide sequence ID" value="NZ_SLZR01000004.1"/>
</dbReference>
<feature type="domain" description="VWFA" evidence="2">
    <location>
        <begin position="63"/>
        <end position="250"/>
    </location>
</feature>
<keyword evidence="4" id="KW-1185">Reference proteome</keyword>
<dbReference type="InterPro" id="IPR051266">
    <property type="entry name" value="CLCR"/>
</dbReference>
<protein>
    <submittedName>
        <fullName evidence="3">Putative secreted protein</fullName>
    </submittedName>
</protein>
<dbReference type="Gene3D" id="3.40.50.410">
    <property type="entry name" value="von Willebrand factor, type A domain"/>
    <property type="match status" value="1"/>
</dbReference>
<organism evidence="3 4">
    <name type="scientific">Reinekea marinisedimentorum</name>
    <dbReference type="NCBI Taxonomy" id="230495"/>
    <lineage>
        <taxon>Bacteria</taxon>
        <taxon>Pseudomonadati</taxon>
        <taxon>Pseudomonadota</taxon>
        <taxon>Gammaproteobacteria</taxon>
        <taxon>Oceanospirillales</taxon>
        <taxon>Saccharospirillaceae</taxon>
        <taxon>Reinekea</taxon>
    </lineage>
</organism>
<name>A0A4V2UJZ5_9GAMM</name>
<dbReference type="SMART" id="SM00327">
    <property type="entry name" value="VWA"/>
    <property type="match status" value="1"/>
</dbReference>
<feature type="signal peptide" evidence="1">
    <location>
        <begin position="1"/>
        <end position="25"/>
    </location>
</feature>
<dbReference type="OrthoDB" id="7060900at2"/>
<dbReference type="CDD" id="cd00198">
    <property type="entry name" value="vWFA"/>
    <property type="match status" value="1"/>
</dbReference>
<dbReference type="InterPro" id="IPR036465">
    <property type="entry name" value="vWFA_dom_sf"/>
</dbReference>
<reference evidence="3 4" key="1">
    <citation type="submission" date="2019-03" db="EMBL/GenBank/DDBJ databases">
        <title>Genomic Encyclopedia of Archaeal and Bacterial Type Strains, Phase II (KMG-II): from individual species to whole genera.</title>
        <authorList>
            <person name="Goeker M."/>
        </authorList>
    </citation>
    <scope>NUCLEOTIDE SEQUENCE [LARGE SCALE GENOMIC DNA]</scope>
    <source>
        <strain evidence="3 4">DSM 15388</strain>
    </source>
</reference>
<dbReference type="Pfam" id="PF07589">
    <property type="entry name" value="PEP-CTERM"/>
    <property type="match status" value="1"/>
</dbReference>
<dbReference type="InterPro" id="IPR002035">
    <property type="entry name" value="VWF_A"/>
</dbReference>
<keyword evidence="1" id="KW-0732">Signal</keyword>
<dbReference type="Pfam" id="PF13519">
    <property type="entry name" value="VWA_2"/>
    <property type="match status" value="1"/>
</dbReference>
<dbReference type="PANTHER" id="PTHR10579:SF43">
    <property type="entry name" value="ZINC FINGER (C3HC4-TYPE RING FINGER) FAMILY PROTEIN"/>
    <property type="match status" value="1"/>
</dbReference>
<evidence type="ECO:0000313" key="3">
    <source>
        <dbReference type="EMBL" id="TCS42029.1"/>
    </source>
</evidence>
<dbReference type="SUPFAM" id="SSF53300">
    <property type="entry name" value="vWA-like"/>
    <property type="match status" value="1"/>
</dbReference>
<evidence type="ECO:0000313" key="4">
    <source>
        <dbReference type="Proteomes" id="UP000295793"/>
    </source>
</evidence>
<feature type="chain" id="PRO_5020796028" evidence="1">
    <location>
        <begin position="26"/>
        <end position="344"/>
    </location>
</feature>
<dbReference type="AlphaFoldDB" id="A0A4V2UJZ5"/>
<dbReference type="EMBL" id="SLZR01000004">
    <property type="protein sequence ID" value="TCS42029.1"/>
    <property type="molecule type" value="Genomic_DNA"/>
</dbReference>
<evidence type="ECO:0000259" key="2">
    <source>
        <dbReference type="PROSITE" id="PS50234"/>
    </source>
</evidence>
<sequence>MKTTNKLLTAGFAVLAAAFSANVSAETFVSWTSPANGSSYDSGSTVTLTGTANTTGSISDQLDLVIVMDSSGSMGSYRNSTGGYCYDYGSSSCKTVQDWQKEAALTLVNNLPAATTSVSIVEFDSYSSTVQTLVSLSTNLADITNAINSVNASGGTNIGTGIDQATSELTGINATAGASSQMVVFSDGYSSGSPAASASAAIAAGVDAVHSVALPGASITTMESIATAGNGTFINATTDISSLTSIFTSGGTLAGLDYVDITLNDGTLVSDVATDAFGNFSIDVVIAAGTNNFFADAYGTDGTSATAQLTLNGRTSDVPEPATLGLLAAGLFGMGAARRKKSAS</sequence>
<dbReference type="Proteomes" id="UP000295793">
    <property type="component" value="Unassembled WGS sequence"/>
</dbReference>
<dbReference type="PROSITE" id="PS50234">
    <property type="entry name" value="VWFA"/>
    <property type="match status" value="1"/>
</dbReference>
<comment type="caution">
    <text evidence="3">The sequence shown here is derived from an EMBL/GenBank/DDBJ whole genome shotgun (WGS) entry which is preliminary data.</text>
</comment>
<dbReference type="InterPro" id="IPR013424">
    <property type="entry name" value="Ice-binding_C"/>
</dbReference>
<gene>
    <name evidence="3" type="ORF">BCF53_104133</name>
</gene>
<dbReference type="NCBIfam" id="TIGR02595">
    <property type="entry name" value="PEP_CTERM"/>
    <property type="match status" value="1"/>
</dbReference>
<evidence type="ECO:0000256" key="1">
    <source>
        <dbReference type="SAM" id="SignalP"/>
    </source>
</evidence>